<comment type="caution">
    <text evidence="1">The sequence shown here is derived from an EMBL/GenBank/DDBJ whole genome shotgun (WGS) entry which is preliminary data.</text>
</comment>
<evidence type="ECO:0008006" key="3">
    <source>
        <dbReference type="Google" id="ProtNLM"/>
    </source>
</evidence>
<dbReference type="Proteomes" id="UP000784880">
    <property type="component" value="Unassembled WGS sequence"/>
</dbReference>
<gene>
    <name evidence="1" type="ORF">KS419_20380</name>
</gene>
<accession>A0ABS6JMM8</accession>
<sequence length="245" mass="28200">MASGFVLDYQEIECTDFKQASIYLDACFILAYLDSNDARGDKVADIIDKWNRDGIKELSISNHVISEVVHNLLKLYIRNVLAIGYKIKQTSQSISPYIPSKDEQELVGDILTARRLTDLIPTHLLTTLMKTGELRYSIEDLLKQYKLTYPNDRDTLSHYYNKSIERFNEFISGLGFKTRILVSDREIKDLSFSHMRLFQLSSTDAMHIALTVKNEIDYFATLDSDFVHTYYTEETIGKVRVLSVA</sequence>
<proteinExistence type="predicted"/>
<dbReference type="EMBL" id="JAHQCS010000163">
    <property type="protein sequence ID" value="MBU9714097.1"/>
    <property type="molecule type" value="Genomic_DNA"/>
</dbReference>
<evidence type="ECO:0000313" key="1">
    <source>
        <dbReference type="EMBL" id="MBU9714097.1"/>
    </source>
</evidence>
<keyword evidence="2" id="KW-1185">Reference proteome</keyword>
<evidence type="ECO:0000313" key="2">
    <source>
        <dbReference type="Proteomes" id="UP000784880"/>
    </source>
</evidence>
<dbReference type="RefSeq" id="WP_217068421.1">
    <property type="nucleotide sequence ID" value="NZ_JAHQCS010000163.1"/>
</dbReference>
<organism evidence="1 2">
    <name type="scientific">Evansella tamaricis</name>
    <dbReference type="NCBI Taxonomy" id="2069301"/>
    <lineage>
        <taxon>Bacteria</taxon>
        <taxon>Bacillati</taxon>
        <taxon>Bacillota</taxon>
        <taxon>Bacilli</taxon>
        <taxon>Bacillales</taxon>
        <taxon>Bacillaceae</taxon>
        <taxon>Evansella</taxon>
    </lineage>
</organism>
<reference evidence="1 2" key="1">
    <citation type="submission" date="2021-06" db="EMBL/GenBank/DDBJ databases">
        <title>Bacillus sp. RD4P76, an endophyte from a halophyte.</title>
        <authorList>
            <person name="Sun J.-Q."/>
        </authorList>
    </citation>
    <scope>NUCLEOTIDE SEQUENCE [LARGE SCALE GENOMIC DNA]</scope>
    <source>
        <strain evidence="1 2">CGMCC 1.15917</strain>
    </source>
</reference>
<protein>
    <recommendedName>
        <fullName evidence="3">PIN domain-containing protein</fullName>
    </recommendedName>
</protein>
<name>A0ABS6JMM8_9BACI</name>